<proteinExistence type="predicted"/>
<organism evidence="1 2">
    <name type="scientific">Xanthomonas rydalmerensis</name>
    <dbReference type="NCBI Taxonomy" id="3046274"/>
    <lineage>
        <taxon>Bacteria</taxon>
        <taxon>Pseudomonadati</taxon>
        <taxon>Pseudomonadota</taxon>
        <taxon>Gammaproteobacteria</taxon>
        <taxon>Lysobacterales</taxon>
        <taxon>Lysobacteraceae</taxon>
        <taxon>Xanthomonas</taxon>
    </lineage>
</organism>
<dbReference type="EMBL" id="CP126172">
    <property type="protein sequence ID" value="WOS42039.1"/>
    <property type="molecule type" value="Genomic_DNA"/>
</dbReference>
<keyword evidence="2" id="KW-1185">Reference proteome</keyword>
<reference evidence="1 2" key="1">
    <citation type="submission" date="2023-05" db="EMBL/GenBank/DDBJ databases">
        <title>Xanthomonas rydalmerenesis sp. nov., a novel Xanthomonas species isolated from Fragaria x ananassa.</title>
        <authorList>
            <person name="McKnight D.J.E."/>
            <person name="Wong-Bajracharya J."/>
            <person name="Okoh E.B."/>
            <person name="Snijders F."/>
            <person name="Lidbetter F."/>
            <person name="Webster J."/>
            <person name="Djordjevic S.P."/>
            <person name="Bogema D.R."/>
            <person name="Chapman T.A."/>
        </authorList>
    </citation>
    <scope>NUCLEOTIDE SEQUENCE [LARGE SCALE GENOMIC DNA]</scope>
    <source>
        <strain evidence="1 2">DAR34883</strain>
    </source>
</reference>
<dbReference type="Proteomes" id="UP001302020">
    <property type="component" value="Chromosome"/>
</dbReference>
<protein>
    <submittedName>
        <fullName evidence="1">Uncharacterized protein</fullName>
    </submittedName>
</protein>
<sequence>MRTEFRDDFKSDNVLIVIGSALDMRAFSAGLRAWIAYSDQTSLFSIIPEYEGVEIMLQRHSSPHALTASDLPAGVLWHIGKDAARRLADLVGQLSRHPRPAHLYLHFEGYARAIIISMDEY</sequence>
<name>A0ABZ0JQD6_9XANT</name>
<evidence type="ECO:0000313" key="2">
    <source>
        <dbReference type="Proteomes" id="UP001302020"/>
    </source>
</evidence>
<accession>A0ABZ0JQD6</accession>
<evidence type="ECO:0000313" key="1">
    <source>
        <dbReference type="EMBL" id="WOS42039.1"/>
    </source>
</evidence>
<dbReference type="RefSeq" id="WP_317844834.1">
    <property type="nucleotide sequence ID" value="NZ_CP126170.1"/>
</dbReference>
<gene>
    <name evidence="1" type="ORF">QN243_06195</name>
</gene>